<protein>
    <submittedName>
        <fullName evidence="1">Uncharacterized protein</fullName>
    </submittedName>
</protein>
<sequence>MVHLVVERVLEVSVEDAWSQLVDLAGGHRISSSLSASTQLSATSEDTGCEQECIFHYGARATKRISEFDSEKRAMKVELVQTSLPVKKAEIEFAVKKVDDERCKVVGDASYVLDYGPFGSLLGLLAKPKVNRTLNNLFDGVECRVDTGNDVPQNWNGRRTSVLGSLSPEYIHNEAFDV</sequence>
<gene>
    <name evidence="1" type="ORF">NDN08_003981</name>
</gene>
<dbReference type="SUPFAM" id="SSF55961">
    <property type="entry name" value="Bet v1-like"/>
    <property type="match status" value="1"/>
</dbReference>
<dbReference type="Proteomes" id="UP001157974">
    <property type="component" value="Unassembled WGS sequence"/>
</dbReference>
<dbReference type="AlphaFoldDB" id="A0AAV8UGZ5"/>
<organism evidence="1 2">
    <name type="scientific">Rhodosorus marinus</name>
    <dbReference type="NCBI Taxonomy" id="101924"/>
    <lineage>
        <taxon>Eukaryota</taxon>
        <taxon>Rhodophyta</taxon>
        <taxon>Stylonematophyceae</taxon>
        <taxon>Stylonematales</taxon>
        <taxon>Stylonemataceae</taxon>
        <taxon>Rhodosorus</taxon>
    </lineage>
</organism>
<reference evidence="1 2" key="1">
    <citation type="journal article" date="2023" name="Nat. Commun.">
        <title>Origin of minicircular mitochondrial genomes in red algae.</title>
        <authorList>
            <person name="Lee Y."/>
            <person name="Cho C.H."/>
            <person name="Lee Y.M."/>
            <person name="Park S.I."/>
            <person name="Yang J.H."/>
            <person name="West J.A."/>
            <person name="Bhattacharya D."/>
            <person name="Yoon H.S."/>
        </authorList>
    </citation>
    <scope>NUCLEOTIDE SEQUENCE [LARGE SCALE GENOMIC DNA]</scope>
    <source>
        <strain evidence="1 2">CCMP1338</strain>
        <tissue evidence="1">Whole cell</tissue>
    </source>
</reference>
<accession>A0AAV8UGZ5</accession>
<evidence type="ECO:0000313" key="2">
    <source>
        <dbReference type="Proteomes" id="UP001157974"/>
    </source>
</evidence>
<dbReference type="Gene3D" id="3.30.530.20">
    <property type="match status" value="1"/>
</dbReference>
<dbReference type="InterPro" id="IPR023393">
    <property type="entry name" value="START-like_dom_sf"/>
</dbReference>
<dbReference type="InterPro" id="IPR019587">
    <property type="entry name" value="Polyketide_cyclase/dehydratase"/>
</dbReference>
<proteinExistence type="predicted"/>
<keyword evidence="2" id="KW-1185">Reference proteome</keyword>
<comment type="caution">
    <text evidence="1">The sequence shown here is derived from an EMBL/GenBank/DDBJ whole genome shotgun (WGS) entry which is preliminary data.</text>
</comment>
<name>A0AAV8UGZ5_9RHOD</name>
<evidence type="ECO:0000313" key="1">
    <source>
        <dbReference type="EMBL" id="KAJ8901775.1"/>
    </source>
</evidence>
<dbReference type="Pfam" id="PF10604">
    <property type="entry name" value="Polyketide_cyc2"/>
    <property type="match status" value="1"/>
</dbReference>
<dbReference type="EMBL" id="JAMWBK010000010">
    <property type="protein sequence ID" value="KAJ8901775.1"/>
    <property type="molecule type" value="Genomic_DNA"/>
</dbReference>